<evidence type="ECO:0000313" key="2">
    <source>
        <dbReference type="EMBL" id="EKF17051.1"/>
    </source>
</evidence>
<dbReference type="InterPro" id="IPR025484">
    <property type="entry name" value="DUF4376"/>
</dbReference>
<protein>
    <recommendedName>
        <fullName evidence="1">DUF4376 domain-containing protein</fullName>
    </recommendedName>
</protein>
<keyword evidence="3" id="KW-1185">Reference proteome</keyword>
<name>K2M4P0_9HYPH</name>
<evidence type="ECO:0000259" key="1">
    <source>
        <dbReference type="Pfam" id="PF14301"/>
    </source>
</evidence>
<dbReference type="Proteomes" id="UP000006786">
    <property type="component" value="Unassembled WGS sequence"/>
</dbReference>
<dbReference type="AlphaFoldDB" id="K2M4P0"/>
<organism evidence="2 3">
    <name type="scientific">Nitratireductor pacificus pht-3B</name>
    <dbReference type="NCBI Taxonomy" id="391937"/>
    <lineage>
        <taxon>Bacteria</taxon>
        <taxon>Pseudomonadati</taxon>
        <taxon>Pseudomonadota</taxon>
        <taxon>Alphaproteobacteria</taxon>
        <taxon>Hyphomicrobiales</taxon>
        <taxon>Phyllobacteriaceae</taxon>
        <taxon>Nitratireductor</taxon>
    </lineage>
</organism>
<dbReference type="EMBL" id="AMRM01000030">
    <property type="protein sequence ID" value="EKF17051.1"/>
    <property type="molecule type" value="Genomic_DNA"/>
</dbReference>
<comment type="caution">
    <text evidence="2">The sequence shown here is derived from an EMBL/GenBank/DDBJ whole genome shotgun (WGS) entry which is preliminary data.</text>
</comment>
<proteinExistence type="predicted"/>
<reference evidence="2 3" key="1">
    <citation type="journal article" date="2012" name="J. Bacteriol.">
        <title>Genome Sequence of Nitratireductor pacificus Type Strain pht-3B.</title>
        <authorList>
            <person name="Lai Q."/>
            <person name="Li G."/>
            <person name="Shao Z."/>
        </authorList>
    </citation>
    <scope>NUCLEOTIDE SEQUENCE [LARGE SCALE GENOMIC DNA]</scope>
    <source>
        <strain evidence="3">pht-3B</strain>
    </source>
</reference>
<gene>
    <name evidence="2" type="ORF">NA2_19813</name>
</gene>
<dbReference type="Pfam" id="PF14301">
    <property type="entry name" value="DUF4376"/>
    <property type="match status" value="1"/>
</dbReference>
<feature type="domain" description="DUF4376" evidence="1">
    <location>
        <begin position="85"/>
        <end position="179"/>
    </location>
</feature>
<accession>K2M4P0</accession>
<dbReference type="eggNOG" id="ENOG5032Z7X">
    <property type="taxonomic scope" value="Bacteria"/>
</dbReference>
<evidence type="ECO:0000313" key="3">
    <source>
        <dbReference type="Proteomes" id="UP000006786"/>
    </source>
</evidence>
<sequence>MILEEIQLTDAGPVNLRFADGGAFFREVRLPGAAVDDLPTEAQSQIAAHWTPARIAAFEAARMQAETDWQAELNAMRGPTTGVHVNAERERRISRGRAFSVSGYGDVPLTGRGRDQLLLMGLLVKAQTLVASGVTDPVMTVRDANNLKHILTPAQMVELLSAGMAWIEAVMAVSWAMKDGDAPFEAGIPEDVTSDQWWP</sequence>
<dbReference type="PATRIC" id="fig|391937.3.peg.4062"/>
<dbReference type="STRING" id="391937.NA2_19813"/>